<dbReference type="Gene3D" id="3.30.300.30">
    <property type="match status" value="1"/>
</dbReference>
<dbReference type="EMBL" id="LT906453">
    <property type="protein sequence ID" value="SNV18477.1"/>
    <property type="molecule type" value="Genomic_DNA"/>
</dbReference>
<name>A0A239V8F4_9MICO</name>
<evidence type="ECO:0000256" key="1">
    <source>
        <dbReference type="ARBA" id="ARBA00006432"/>
    </source>
</evidence>
<dbReference type="Pfam" id="PF00501">
    <property type="entry name" value="AMP-binding"/>
    <property type="match status" value="1"/>
</dbReference>
<dbReference type="InterPro" id="IPR020845">
    <property type="entry name" value="AMP-binding_CS"/>
</dbReference>
<dbReference type="OrthoDB" id="9803968at2"/>
<evidence type="ECO:0000259" key="4">
    <source>
        <dbReference type="Pfam" id="PF13193"/>
    </source>
</evidence>
<dbReference type="PANTHER" id="PTHR43201:SF5">
    <property type="entry name" value="MEDIUM-CHAIN ACYL-COA LIGASE ACSF2, MITOCHONDRIAL"/>
    <property type="match status" value="1"/>
</dbReference>
<feature type="domain" description="AMP-dependent synthetase/ligase" evidence="3">
    <location>
        <begin position="10"/>
        <end position="361"/>
    </location>
</feature>
<keyword evidence="6" id="KW-1185">Reference proteome</keyword>
<evidence type="ECO:0000259" key="3">
    <source>
        <dbReference type="Pfam" id="PF00501"/>
    </source>
</evidence>
<dbReference type="EC" id="6.2.1.3" evidence="5"/>
<dbReference type="AlphaFoldDB" id="A0A239V8F4"/>
<dbReference type="FunFam" id="3.30.300.30:FF:000008">
    <property type="entry name" value="2,3-dihydroxybenzoate-AMP ligase"/>
    <property type="match status" value="1"/>
</dbReference>
<dbReference type="InterPro" id="IPR042099">
    <property type="entry name" value="ANL_N_sf"/>
</dbReference>
<dbReference type="Gene3D" id="3.40.50.12780">
    <property type="entry name" value="N-terminal domain of ligase-like"/>
    <property type="match status" value="1"/>
</dbReference>
<keyword evidence="2 5" id="KW-0436">Ligase</keyword>
<feature type="domain" description="AMP-binding enzyme C-terminal" evidence="4">
    <location>
        <begin position="411"/>
        <end position="486"/>
    </location>
</feature>
<evidence type="ECO:0000313" key="6">
    <source>
        <dbReference type="Proteomes" id="UP000242637"/>
    </source>
</evidence>
<dbReference type="GO" id="GO:0031956">
    <property type="term" value="F:medium-chain fatty acid-CoA ligase activity"/>
    <property type="evidence" value="ECO:0007669"/>
    <property type="project" value="TreeGrafter"/>
</dbReference>
<evidence type="ECO:0000256" key="2">
    <source>
        <dbReference type="ARBA" id="ARBA00022598"/>
    </source>
</evidence>
<dbReference type="InterPro" id="IPR025110">
    <property type="entry name" value="AMP-bd_C"/>
</dbReference>
<dbReference type="KEGG" id="dco:SAMEA4475696_0466"/>
<dbReference type="GO" id="GO:0004467">
    <property type="term" value="F:long-chain fatty acid-CoA ligase activity"/>
    <property type="evidence" value="ECO:0007669"/>
    <property type="project" value="UniProtKB-EC"/>
</dbReference>
<dbReference type="PROSITE" id="PS00455">
    <property type="entry name" value="AMP_BINDING"/>
    <property type="match status" value="1"/>
</dbReference>
<dbReference type="GeneID" id="63458750"/>
<reference evidence="5 6" key="1">
    <citation type="submission" date="2017-06" db="EMBL/GenBank/DDBJ databases">
        <authorList>
            <consortium name="Pathogen Informatics"/>
        </authorList>
    </citation>
    <scope>NUCLEOTIDE SEQUENCE [LARGE SCALE GENOMIC DNA]</scope>
    <source>
        <strain evidence="5 6">NCTC13039</strain>
    </source>
</reference>
<evidence type="ECO:0000313" key="5">
    <source>
        <dbReference type="EMBL" id="SNV18477.1"/>
    </source>
</evidence>
<dbReference type="Proteomes" id="UP000242637">
    <property type="component" value="Chromosome 1"/>
</dbReference>
<organism evidence="5 6">
    <name type="scientific">Dermatophilus congolensis</name>
    <dbReference type="NCBI Taxonomy" id="1863"/>
    <lineage>
        <taxon>Bacteria</taxon>
        <taxon>Bacillati</taxon>
        <taxon>Actinomycetota</taxon>
        <taxon>Actinomycetes</taxon>
        <taxon>Micrococcales</taxon>
        <taxon>Dermatophilaceae</taxon>
        <taxon>Dermatophilus</taxon>
    </lineage>
</organism>
<protein>
    <submittedName>
        <fullName evidence="5">Long-chain-fatty-acid--CoA ligase</fullName>
        <ecNumber evidence="5">6.2.1.3</ecNumber>
    </submittedName>
</protein>
<sequence>MTLTEMLATTIATHGDCPALSDNTTTLTYTQLGERADTIAQHLINAGIKPDDRIALSIPNTVEFADWYYGTLRAGAIAVPLNPALRTTEIEAQLRHVTPALLITHPDTPNSHQAAHNTQIPTITITPGQPPTTYLNTTNPTTSYPLRSTNDLAVLLFTSGTTSTPKAAMLTHHNLVTNATICADIIKLTPNDTMLGSLPLFHAFGQTVCLNVVLATGAHTILQPQFNPRQALNLITEHAITCITAVPSMYNALAFVHNHPNHTYNLTTIKWGISGGAPLAPELHDRLTHTLGFPIIEGYGLSETSPVVLLNQGTHNRPGSVGTPLPGITINIIDPETGETLPTGHTGELTIHGHAVMRGYWNDPQATNETLHNGTLRTGDIARINHDGYVEIVDRRKDLIIVGGENVYPREIEDTLYTHPAVAECAVLGIPDPTRGEAIIAAVTTHDNTTTNEQELRDHVRKHLAAFKVPRHIWFTTEIPKGSTGKILKRAITIPKEIHPNN</sequence>
<dbReference type="Pfam" id="PF13193">
    <property type="entry name" value="AMP-binding_C"/>
    <property type="match status" value="1"/>
</dbReference>
<dbReference type="SUPFAM" id="SSF56801">
    <property type="entry name" value="Acetyl-CoA synthetase-like"/>
    <property type="match status" value="1"/>
</dbReference>
<dbReference type="PANTHER" id="PTHR43201">
    <property type="entry name" value="ACYL-COA SYNTHETASE"/>
    <property type="match status" value="1"/>
</dbReference>
<accession>A0A239V8F4</accession>
<comment type="similarity">
    <text evidence="1">Belongs to the ATP-dependent AMP-binding enzyme family.</text>
</comment>
<dbReference type="RefSeq" id="WP_028327434.1">
    <property type="nucleotide sequence ID" value="NZ_LT906453.1"/>
</dbReference>
<proteinExistence type="inferred from homology"/>
<gene>
    <name evidence="5" type="primary">fadD_1</name>
    <name evidence="5" type="ORF">SAMEA4475696_00466</name>
</gene>
<dbReference type="InterPro" id="IPR045851">
    <property type="entry name" value="AMP-bd_C_sf"/>
</dbReference>
<dbReference type="STRING" id="1121387.GCA_000429885_01568"/>
<dbReference type="InterPro" id="IPR000873">
    <property type="entry name" value="AMP-dep_synth/lig_dom"/>
</dbReference>